<dbReference type="SUPFAM" id="SSF56784">
    <property type="entry name" value="HAD-like"/>
    <property type="match status" value="1"/>
</dbReference>
<dbReference type="EMBL" id="PCRM01000045">
    <property type="protein sequence ID" value="PIP21342.1"/>
    <property type="molecule type" value="Genomic_DNA"/>
</dbReference>
<evidence type="ECO:0000313" key="2">
    <source>
        <dbReference type="Proteomes" id="UP000231567"/>
    </source>
</evidence>
<gene>
    <name evidence="1" type="ORF">COX39_03555</name>
</gene>
<comment type="caution">
    <text evidence="1">The sequence shown here is derived from an EMBL/GenBank/DDBJ whole genome shotgun (WGS) entry which is preliminary data.</text>
</comment>
<dbReference type="AlphaFoldDB" id="A0A2G9YQB8"/>
<protein>
    <submittedName>
        <fullName evidence="1">Uncharacterized protein</fullName>
    </submittedName>
</protein>
<dbReference type="InterPro" id="IPR023214">
    <property type="entry name" value="HAD_sf"/>
</dbReference>
<sequence>MKTIAFDLDPWIATLPAPFDRLPSGFMASFGNFFPFNFLSSYIVQFCQVRQESKDTLVAHRENGDKIICVTCRPSCCREATKNWLWKNDIPFDDLIMGANDFDSRERFKLSVLGQHDVDTYYDLDKGLVAKFEEQKSCLGRS</sequence>
<dbReference type="Gene3D" id="3.40.50.1000">
    <property type="entry name" value="HAD superfamily/HAD-like"/>
    <property type="match status" value="1"/>
</dbReference>
<accession>A0A2G9YQB8</accession>
<reference evidence="1 2" key="1">
    <citation type="submission" date="2017-09" db="EMBL/GenBank/DDBJ databases">
        <title>Depth-based differentiation of microbial function through sediment-hosted aquifers and enrichment of novel symbionts in the deep terrestrial subsurface.</title>
        <authorList>
            <person name="Probst A.J."/>
            <person name="Ladd B."/>
            <person name="Jarett J.K."/>
            <person name="Geller-Mcgrath D.E."/>
            <person name="Sieber C.M."/>
            <person name="Emerson J.B."/>
            <person name="Anantharaman K."/>
            <person name="Thomas B.C."/>
            <person name="Malmstrom R."/>
            <person name="Stieglmeier M."/>
            <person name="Klingl A."/>
            <person name="Woyke T."/>
            <person name="Ryan C.M."/>
            <person name="Banfield J.F."/>
        </authorList>
    </citation>
    <scope>NUCLEOTIDE SEQUENCE [LARGE SCALE GENOMIC DNA]</scope>
    <source>
        <strain evidence="1">CG23_combo_of_CG06-09_8_20_14_all_40_13</strain>
    </source>
</reference>
<evidence type="ECO:0000313" key="1">
    <source>
        <dbReference type="EMBL" id="PIP21342.1"/>
    </source>
</evidence>
<organism evidence="1 2">
    <name type="scientific">Candidatus Nealsonbacteria bacterium CG23_combo_of_CG06-09_8_20_14_all_40_13</name>
    <dbReference type="NCBI Taxonomy" id="1974724"/>
    <lineage>
        <taxon>Bacteria</taxon>
        <taxon>Candidatus Nealsoniibacteriota</taxon>
    </lineage>
</organism>
<name>A0A2G9YQB8_9BACT</name>
<proteinExistence type="predicted"/>
<dbReference type="InterPro" id="IPR036412">
    <property type="entry name" value="HAD-like_sf"/>
</dbReference>
<dbReference type="Proteomes" id="UP000231567">
    <property type="component" value="Unassembled WGS sequence"/>
</dbReference>